<comment type="caution">
    <text evidence="4">The sequence shown here is derived from an EMBL/GenBank/DDBJ whole genome shotgun (WGS) entry which is preliminary data.</text>
</comment>
<dbReference type="Proteomes" id="UP000294555">
    <property type="component" value="Unassembled WGS sequence"/>
</dbReference>
<accession>A0A4R1NNT5</accession>
<gene>
    <name evidence="4" type="ORF">EZJ58_4637</name>
</gene>
<dbReference type="InterPro" id="IPR047775">
    <property type="entry name" value="Stress_YhcN-like"/>
</dbReference>
<evidence type="ECO:0000256" key="2">
    <source>
        <dbReference type="SAM" id="SignalP"/>
    </source>
</evidence>
<dbReference type="InterPro" id="IPR010854">
    <property type="entry name" value="YdgH/BhsA/McbA-like_dom"/>
</dbReference>
<dbReference type="NCBIfam" id="NF033776">
    <property type="entry name" value="stress_YhcN"/>
    <property type="match status" value="1"/>
</dbReference>
<reference evidence="4 5" key="1">
    <citation type="submission" date="2019-02" db="EMBL/GenBank/DDBJ databases">
        <title>Investigation of anaerobic lignin degradation for improved lignocellulosic biofuels.</title>
        <authorList>
            <person name="Deangelis K."/>
        </authorList>
    </citation>
    <scope>NUCLEOTIDE SEQUENCE [LARGE SCALE GENOMIC DNA]</scope>
    <source>
        <strain evidence="4 5">159R</strain>
    </source>
</reference>
<evidence type="ECO:0000256" key="1">
    <source>
        <dbReference type="ARBA" id="ARBA00022729"/>
    </source>
</evidence>
<keyword evidence="1 2" id="KW-0732">Signal</keyword>
<dbReference type="InterPro" id="IPR036275">
    <property type="entry name" value="YdgH-like_sf"/>
</dbReference>
<protein>
    <submittedName>
        <fullName evidence="4">Uncharacterized protein DUF1471</fullName>
    </submittedName>
</protein>
<dbReference type="InterPro" id="IPR051096">
    <property type="entry name" value="BhsA/McbA_stress_biofilm_assoc"/>
</dbReference>
<evidence type="ECO:0000259" key="3">
    <source>
        <dbReference type="Pfam" id="PF07338"/>
    </source>
</evidence>
<sequence length="88" mass="9279">MMKMKTAASLMTVMSALSFGAFAADSISLEQAQGLQPMGTVTTSGIDASPSDIHQALNDAADAKGAKAYRIIEAREGDNWHATAELYK</sequence>
<dbReference type="Pfam" id="PF07338">
    <property type="entry name" value="YdgH_BhsA-like"/>
    <property type="match status" value="1"/>
</dbReference>
<dbReference type="EMBL" id="SJOI01000001">
    <property type="protein sequence ID" value="TCL06386.1"/>
    <property type="molecule type" value="Genomic_DNA"/>
</dbReference>
<feature type="chain" id="PRO_5020845434" evidence="2">
    <location>
        <begin position="24"/>
        <end position="88"/>
    </location>
</feature>
<name>A0A4R1NNT5_9GAMM</name>
<organism evidence="4 5">
    <name type="scientific">Sodalis ligni</name>
    <dbReference type="NCBI Taxonomy" id="2697027"/>
    <lineage>
        <taxon>Bacteria</taxon>
        <taxon>Pseudomonadati</taxon>
        <taxon>Pseudomonadota</taxon>
        <taxon>Gammaproteobacteria</taxon>
        <taxon>Enterobacterales</taxon>
        <taxon>Bruguierivoracaceae</taxon>
        <taxon>Sodalis</taxon>
    </lineage>
</organism>
<evidence type="ECO:0000313" key="4">
    <source>
        <dbReference type="EMBL" id="TCL06386.1"/>
    </source>
</evidence>
<keyword evidence="5" id="KW-1185">Reference proteome</keyword>
<dbReference type="PANTHER" id="PTHR34156:SF5">
    <property type="entry name" value="OUTER MEMBRANE PROTEIN"/>
    <property type="match status" value="1"/>
</dbReference>
<dbReference type="SUPFAM" id="SSF159871">
    <property type="entry name" value="YdgH-like"/>
    <property type="match status" value="1"/>
</dbReference>
<feature type="signal peptide" evidence="2">
    <location>
        <begin position="1"/>
        <end position="23"/>
    </location>
</feature>
<evidence type="ECO:0000313" key="5">
    <source>
        <dbReference type="Proteomes" id="UP000294555"/>
    </source>
</evidence>
<proteinExistence type="predicted"/>
<dbReference type="PANTHER" id="PTHR34156">
    <property type="entry name" value="OUTER MEMBRANE PROTEIN-RELATED-RELATED"/>
    <property type="match status" value="1"/>
</dbReference>
<feature type="domain" description="YdgH/BhsA/McbA-like" evidence="3">
    <location>
        <begin position="35"/>
        <end position="88"/>
    </location>
</feature>
<dbReference type="InterPro" id="IPR025543">
    <property type="entry name" value="Dodecin-like"/>
</dbReference>
<dbReference type="Gene3D" id="3.30.1660.10">
    <property type="entry name" value="Flavin-binding protein dodecin"/>
    <property type="match status" value="1"/>
</dbReference>
<dbReference type="AlphaFoldDB" id="A0A4R1NNT5"/>